<dbReference type="Proteomes" id="UP000824721">
    <property type="component" value="Chromosome"/>
</dbReference>
<protein>
    <submittedName>
        <fullName evidence="1">Uncharacterized protein</fullName>
    </submittedName>
</protein>
<dbReference type="KEGG" id="fdv:JJC05_04095"/>
<gene>
    <name evidence="1" type="ORF">JJC05_04095</name>
</gene>
<name>A0A8G0KST0_9FLAO</name>
<evidence type="ECO:0000313" key="1">
    <source>
        <dbReference type="EMBL" id="QYS89468.1"/>
    </source>
</evidence>
<proteinExistence type="predicted"/>
<reference evidence="1" key="1">
    <citation type="submission" date="2020-12" db="EMBL/GenBank/DDBJ databases">
        <title>Genome sequencing of genetic groups of Flavobacterium columnare.</title>
        <authorList>
            <person name="Waldbieser G.C."/>
            <person name="Griffin M.J."/>
            <person name="LaFrentz B.R."/>
        </authorList>
    </citation>
    <scope>NUCLEOTIDE SEQUENCE</scope>
    <source>
        <strain evidence="1">90-106</strain>
    </source>
</reference>
<accession>A0A8G0KST0</accession>
<dbReference type="EMBL" id="CP067378">
    <property type="protein sequence ID" value="QYS89468.1"/>
    <property type="molecule type" value="Genomic_DNA"/>
</dbReference>
<organism evidence="1">
    <name type="scientific">Flavobacterium columnare</name>
    <dbReference type="NCBI Taxonomy" id="996"/>
    <lineage>
        <taxon>Bacteria</taxon>
        <taxon>Pseudomonadati</taxon>
        <taxon>Bacteroidota</taxon>
        <taxon>Flavobacteriia</taxon>
        <taxon>Flavobacteriales</taxon>
        <taxon>Flavobacteriaceae</taxon>
        <taxon>Flavobacterium</taxon>
    </lineage>
</organism>
<dbReference type="AlphaFoldDB" id="A0A8G0KST0"/>
<sequence>MKYLKNIILLFVFLNSFYGFTQCETVKSLFENDLYASKELRDYASKADDPDKVFDAWHLLLEEKSLEKTNAKVLKEVEDNYQAIKNAGGYSKWKNVTGAGRTLSEMRNSVDEWVRLQRHLTTSNNQLREFNTATILYNKATGKYYYGANRGIFVSGAEIHSTLAGKLPETSTNNAYKLGNCAECDAVNQALHDGANWGDLQMHTIGVQWNTGATFPKPLCSNCEVTFVGIEIIQ</sequence>